<dbReference type="EMBL" id="GL379923">
    <property type="protein sequence ID" value="EGT35529.1"/>
    <property type="molecule type" value="Genomic_DNA"/>
</dbReference>
<feature type="transmembrane region" description="Helical" evidence="1">
    <location>
        <begin position="136"/>
        <end position="159"/>
    </location>
</feature>
<keyword evidence="1" id="KW-1133">Transmembrane helix</keyword>
<dbReference type="OrthoDB" id="5819216at2759"/>
<dbReference type="PANTHER" id="PTHR22943:SF60">
    <property type="entry name" value="SEVEN TM RECEPTOR"/>
    <property type="match status" value="1"/>
</dbReference>
<protein>
    <submittedName>
        <fullName evidence="2">Uncharacterized protein</fullName>
    </submittedName>
</protein>
<accession>G0NQ81</accession>
<name>G0NQ81_CAEBE</name>
<dbReference type="GO" id="GO:0042048">
    <property type="term" value="P:olfactory behavior"/>
    <property type="evidence" value="ECO:0007669"/>
    <property type="project" value="TreeGrafter"/>
</dbReference>
<feature type="transmembrane region" description="Helical" evidence="1">
    <location>
        <begin position="88"/>
        <end position="115"/>
    </location>
</feature>
<feature type="transmembrane region" description="Helical" evidence="1">
    <location>
        <begin position="251"/>
        <end position="276"/>
    </location>
</feature>
<dbReference type="InterPro" id="IPR019428">
    <property type="entry name" value="7TM_GPCR_serpentine_rcpt_Str"/>
</dbReference>
<sequence>MLGAIWLEISSIVEIISVILAVPNNMLLLYCIFNKSPKKFGNYRYLMAFFTYQSIWFSIITLFLNVNYYTFETSISIFVRRNLLGLPVVGMAVLTCLACSSNCMMFVALAVQFLYRYFAMTKSSKLQIFNSWRMPLWYAAMICVSLFFGIIVFICGYLMEQERVVGFRESLFSTFEIPVNSTIYYARMTYYTRNSTTNDLEFDLCSLGCVFLLVLSISPVSVMFYCGIRTYRRMSKATSQLSNHMKLQKELFQALLIQSTVPCIFLFFPSLIYFLFPLFNLELGLFSNISGITFVIYPVLDPIAVMYVIKHYRCFIFKLFCLSHKITPKAEDTEDVPANVVEVKMEGNNPIYMSFNSIPG</sequence>
<dbReference type="InParanoid" id="G0NQ81"/>
<dbReference type="Proteomes" id="UP000008068">
    <property type="component" value="Unassembled WGS sequence"/>
</dbReference>
<dbReference type="OMA" id="CLSHKIT"/>
<dbReference type="Pfam" id="PF10326">
    <property type="entry name" value="7TM_GPCR_Str"/>
    <property type="match status" value="1"/>
</dbReference>
<dbReference type="AlphaFoldDB" id="G0NQ81"/>
<feature type="transmembrane region" description="Helical" evidence="1">
    <location>
        <begin position="45"/>
        <end position="68"/>
    </location>
</feature>
<dbReference type="eggNOG" id="ENOG502TGJ2">
    <property type="taxonomic scope" value="Eukaryota"/>
</dbReference>
<dbReference type="GO" id="GO:0005886">
    <property type="term" value="C:plasma membrane"/>
    <property type="evidence" value="ECO:0007669"/>
    <property type="project" value="TreeGrafter"/>
</dbReference>
<feature type="transmembrane region" description="Helical" evidence="1">
    <location>
        <begin position="12"/>
        <end position="33"/>
    </location>
</feature>
<organism evidence="3">
    <name type="scientific">Caenorhabditis brenneri</name>
    <name type="common">Nematode worm</name>
    <dbReference type="NCBI Taxonomy" id="135651"/>
    <lineage>
        <taxon>Eukaryota</taxon>
        <taxon>Metazoa</taxon>
        <taxon>Ecdysozoa</taxon>
        <taxon>Nematoda</taxon>
        <taxon>Chromadorea</taxon>
        <taxon>Rhabditida</taxon>
        <taxon>Rhabditina</taxon>
        <taxon>Rhabditomorpha</taxon>
        <taxon>Rhabditoidea</taxon>
        <taxon>Rhabditidae</taxon>
        <taxon>Peloderinae</taxon>
        <taxon>Caenorhabditis</taxon>
    </lineage>
</organism>
<keyword evidence="1" id="KW-0472">Membrane</keyword>
<evidence type="ECO:0000256" key="1">
    <source>
        <dbReference type="SAM" id="Phobius"/>
    </source>
</evidence>
<dbReference type="STRING" id="135651.G0NQ81"/>
<evidence type="ECO:0000313" key="3">
    <source>
        <dbReference type="Proteomes" id="UP000008068"/>
    </source>
</evidence>
<evidence type="ECO:0000313" key="2">
    <source>
        <dbReference type="EMBL" id="EGT35529.1"/>
    </source>
</evidence>
<feature type="transmembrane region" description="Helical" evidence="1">
    <location>
        <begin position="210"/>
        <end position="231"/>
    </location>
</feature>
<feature type="transmembrane region" description="Helical" evidence="1">
    <location>
        <begin position="288"/>
        <end position="309"/>
    </location>
</feature>
<dbReference type="PANTHER" id="PTHR22943">
    <property type="entry name" value="7-TRANSMEMBRANE DOMAIN RECEPTOR C.ELEGANS"/>
    <property type="match status" value="1"/>
</dbReference>
<gene>
    <name evidence="2" type="ORF">CAEBREN_25783</name>
</gene>
<dbReference type="HOGENOM" id="CLU_036335_2_0_1"/>
<reference evidence="3" key="1">
    <citation type="submission" date="2011-07" db="EMBL/GenBank/DDBJ databases">
        <authorList>
            <consortium name="Caenorhabditis brenneri Sequencing and Analysis Consortium"/>
            <person name="Wilson R.K."/>
        </authorList>
    </citation>
    <scope>NUCLEOTIDE SEQUENCE [LARGE SCALE GENOMIC DNA]</scope>
    <source>
        <strain evidence="3">PB2801</strain>
    </source>
</reference>
<proteinExistence type="predicted"/>
<keyword evidence="3" id="KW-1185">Reference proteome</keyword>
<keyword evidence="1" id="KW-0812">Transmembrane</keyword>
<dbReference type="Gene3D" id="1.20.1070.10">
    <property type="entry name" value="Rhodopsin 7-helix transmembrane proteins"/>
    <property type="match status" value="1"/>
</dbReference>
<dbReference type="GO" id="GO:0038022">
    <property type="term" value="F:G protein-coupled olfactory receptor activity"/>
    <property type="evidence" value="ECO:0007669"/>
    <property type="project" value="TreeGrafter"/>
</dbReference>
<dbReference type="SUPFAM" id="SSF81321">
    <property type="entry name" value="Family A G protein-coupled receptor-like"/>
    <property type="match status" value="1"/>
</dbReference>